<sequence length="250" mass="27207">MSQILTGRRASAKFDSDGVRIIRSGQQVDIPLPAIEAVRAAEPRTVEIVLTDGTVHRVEGDNPTATTAFVDALSAVLPEERDPSSRAVVTDTSGPRDPGLYAIGAVLALLVLGYIGYAVWVARAHGARVVGVIIGLLPLLLGAAMLFSGVQEAFRRIVLARRGITVLAEAVGREGKKNVVYRYTTVEGDDRKYSCKRNQQRIHVLYDPQASWRAVHADWLPFVLGRVLVLILGSLFWLVVGVVMIFGVLW</sequence>
<comment type="caution">
    <text evidence="2">The sequence shown here is derived from an EMBL/GenBank/DDBJ whole genome shotgun (WGS) entry which is preliminary data.</text>
</comment>
<dbReference type="Proteomes" id="UP001470023">
    <property type="component" value="Unassembled WGS sequence"/>
</dbReference>
<reference evidence="2 3" key="1">
    <citation type="submission" date="2024-06" db="EMBL/GenBank/DDBJ databases">
        <title>The Natural Products Discovery Center: Release of the First 8490 Sequenced Strains for Exploring Actinobacteria Biosynthetic Diversity.</title>
        <authorList>
            <person name="Kalkreuter E."/>
            <person name="Kautsar S.A."/>
            <person name="Yang D."/>
            <person name="Bader C.D."/>
            <person name="Teijaro C.N."/>
            <person name="Fluegel L."/>
            <person name="Davis C.M."/>
            <person name="Simpson J.R."/>
            <person name="Lauterbach L."/>
            <person name="Steele A.D."/>
            <person name="Gui C."/>
            <person name="Meng S."/>
            <person name="Li G."/>
            <person name="Viehrig K."/>
            <person name="Ye F."/>
            <person name="Su P."/>
            <person name="Kiefer A.F."/>
            <person name="Nichols A."/>
            <person name="Cepeda A.J."/>
            <person name="Yan W."/>
            <person name="Fan B."/>
            <person name="Jiang Y."/>
            <person name="Adhikari A."/>
            <person name="Zheng C.-J."/>
            <person name="Schuster L."/>
            <person name="Cowan T.M."/>
            <person name="Smanski M.J."/>
            <person name="Chevrette M.G."/>
            <person name="De Carvalho L.P.S."/>
            <person name="Shen B."/>
        </authorList>
    </citation>
    <scope>NUCLEOTIDE SEQUENCE [LARGE SCALE GENOMIC DNA]</scope>
    <source>
        <strain evidence="2 3">NPDC001166</strain>
    </source>
</reference>
<feature type="transmembrane region" description="Helical" evidence="1">
    <location>
        <begin position="126"/>
        <end position="147"/>
    </location>
</feature>
<name>A0ABV1UJ04_9ACTN</name>
<evidence type="ECO:0000313" key="3">
    <source>
        <dbReference type="Proteomes" id="UP001470023"/>
    </source>
</evidence>
<gene>
    <name evidence="2" type="ORF">ABT272_39320</name>
</gene>
<keyword evidence="1" id="KW-0812">Transmembrane</keyword>
<proteinExistence type="predicted"/>
<protein>
    <recommendedName>
        <fullName evidence="4">DUF3592 domain-containing protein</fullName>
    </recommendedName>
</protein>
<organism evidence="2 3">
    <name type="scientific">Streptomyces sp. 900105245</name>
    <dbReference type="NCBI Taxonomy" id="3154379"/>
    <lineage>
        <taxon>Bacteria</taxon>
        <taxon>Bacillati</taxon>
        <taxon>Actinomycetota</taxon>
        <taxon>Actinomycetes</taxon>
        <taxon>Kitasatosporales</taxon>
        <taxon>Streptomycetaceae</taxon>
        <taxon>Streptomyces</taxon>
    </lineage>
</organism>
<accession>A0ABV1UJ04</accession>
<keyword evidence="3" id="KW-1185">Reference proteome</keyword>
<feature type="transmembrane region" description="Helical" evidence="1">
    <location>
        <begin position="227"/>
        <end position="249"/>
    </location>
</feature>
<feature type="transmembrane region" description="Helical" evidence="1">
    <location>
        <begin position="100"/>
        <end position="120"/>
    </location>
</feature>
<evidence type="ECO:0000313" key="2">
    <source>
        <dbReference type="EMBL" id="MER6433718.1"/>
    </source>
</evidence>
<keyword evidence="1" id="KW-0472">Membrane</keyword>
<keyword evidence="1" id="KW-1133">Transmembrane helix</keyword>
<evidence type="ECO:0008006" key="4">
    <source>
        <dbReference type="Google" id="ProtNLM"/>
    </source>
</evidence>
<evidence type="ECO:0000256" key="1">
    <source>
        <dbReference type="SAM" id="Phobius"/>
    </source>
</evidence>
<dbReference type="EMBL" id="JBEPAZ010000067">
    <property type="protein sequence ID" value="MER6433718.1"/>
    <property type="molecule type" value="Genomic_DNA"/>
</dbReference>
<dbReference type="RefSeq" id="WP_352065742.1">
    <property type="nucleotide sequence ID" value="NZ_JBEPAZ010000067.1"/>
</dbReference>